<keyword evidence="2" id="KW-0472">Membrane</keyword>
<evidence type="ECO:0008006" key="5">
    <source>
        <dbReference type="Google" id="ProtNLM"/>
    </source>
</evidence>
<evidence type="ECO:0000256" key="2">
    <source>
        <dbReference type="SAM" id="Phobius"/>
    </source>
</evidence>
<dbReference type="Pfam" id="PF25114">
    <property type="entry name" value="AtTam38"/>
    <property type="match status" value="1"/>
</dbReference>
<dbReference type="Proteomes" id="UP000230069">
    <property type="component" value="Unassembled WGS sequence"/>
</dbReference>
<protein>
    <recommendedName>
        <fullName evidence="5">Embryo defective</fullName>
    </recommendedName>
</protein>
<keyword evidence="2" id="KW-0812">Transmembrane</keyword>
<feature type="compositionally biased region" description="Acidic residues" evidence="1">
    <location>
        <begin position="87"/>
        <end position="98"/>
    </location>
</feature>
<reference evidence="3 4" key="1">
    <citation type="submission" date="2017-09" db="EMBL/GenBank/DDBJ databases">
        <title>WGS assembly of Aquilegia coerulea Goldsmith.</title>
        <authorList>
            <person name="Hodges S."/>
            <person name="Kramer E."/>
            <person name="Nordborg M."/>
            <person name="Tomkins J."/>
            <person name="Borevitz J."/>
            <person name="Derieg N."/>
            <person name="Yan J."/>
            <person name="Mihaltcheva S."/>
            <person name="Hayes R.D."/>
            <person name="Rokhsar D."/>
        </authorList>
    </citation>
    <scope>NUCLEOTIDE SEQUENCE [LARGE SCALE GENOMIC DNA]</scope>
    <source>
        <strain evidence="4">cv. Goldsmith</strain>
    </source>
</reference>
<evidence type="ECO:0000313" key="3">
    <source>
        <dbReference type="EMBL" id="PIA63034.1"/>
    </source>
</evidence>
<dbReference type="STRING" id="218851.A0A2G5F4W7"/>
<dbReference type="EMBL" id="KZ305019">
    <property type="protein sequence ID" value="PIA63034.1"/>
    <property type="molecule type" value="Genomic_DNA"/>
</dbReference>
<accession>A0A2G5F4W7</accession>
<name>A0A2G5F4W7_AQUCA</name>
<keyword evidence="4" id="KW-1185">Reference proteome</keyword>
<proteinExistence type="predicted"/>
<dbReference type="InParanoid" id="A0A2G5F4W7"/>
<dbReference type="AlphaFoldDB" id="A0A2G5F4W7"/>
<keyword evidence="2" id="KW-1133">Transmembrane helix</keyword>
<dbReference type="InterPro" id="IPR056894">
    <property type="entry name" value="AtTam38"/>
</dbReference>
<evidence type="ECO:0000256" key="1">
    <source>
        <dbReference type="SAM" id="MobiDB-lite"/>
    </source>
</evidence>
<dbReference type="OrthoDB" id="1930779at2759"/>
<feature type="transmembrane region" description="Helical" evidence="2">
    <location>
        <begin position="327"/>
        <end position="347"/>
    </location>
</feature>
<feature type="region of interest" description="Disordered" evidence="1">
    <location>
        <begin position="69"/>
        <end position="107"/>
    </location>
</feature>
<gene>
    <name evidence="3" type="ORF">AQUCO_00200810v1</name>
</gene>
<organism evidence="3 4">
    <name type="scientific">Aquilegia coerulea</name>
    <name type="common">Rocky mountain columbine</name>
    <dbReference type="NCBI Taxonomy" id="218851"/>
    <lineage>
        <taxon>Eukaryota</taxon>
        <taxon>Viridiplantae</taxon>
        <taxon>Streptophyta</taxon>
        <taxon>Embryophyta</taxon>
        <taxon>Tracheophyta</taxon>
        <taxon>Spermatophyta</taxon>
        <taxon>Magnoliopsida</taxon>
        <taxon>Ranunculales</taxon>
        <taxon>Ranunculaceae</taxon>
        <taxon>Thalictroideae</taxon>
        <taxon>Aquilegia</taxon>
    </lineage>
</organism>
<evidence type="ECO:0000313" key="4">
    <source>
        <dbReference type="Proteomes" id="UP000230069"/>
    </source>
</evidence>
<feature type="transmembrane region" description="Helical" evidence="2">
    <location>
        <begin position="191"/>
        <end position="217"/>
    </location>
</feature>
<sequence length="357" mass="39567">MAEAVSAKPPLLTSYFSQKPISFLSKTNFISLRPQNFHQSCLVSQTTKFQLLKPSNSLKPINSRNLRFSSSNAYNGEEGGDMKSSVDDESEEEEEEDRGESSMPGRFRHLTKEVPDRPIRWPYLIPLPFGIYAWRTVLWELSNWKKGFLAIGQFLGYLLKLVLAVVLHFIGPPVTSIIRCVETALYTIQSVYSGIVAAAPVQELTVIILLTSTLLAIAEAVVPDSANSQPYLLTLAGIVGLAAVTDFIPELVFWLLLMGIFCFSRFFKKRDLVTSLLPAAAALSAVGQPWLRLVVITSYVALAISHHSKKLSEGNSNAEATSPVRKLPAPLLVAALTIGIHLAARWIRYRHLTWMIV</sequence>
<dbReference type="FunCoup" id="A0A2G5F4W7">
    <property type="interactions" value="1099"/>
</dbReference>
<feature type="transmembrane region" description="Helical" evidence="2">
    <location>
        <begin position="148"/>
        <end position="171"/>
    </location>
</feature>